<dbReference type="PANTHER" id="PTHR47565:SF2">
    <property type="entry name" value="CYTOCHROME C OXIDASE 19-1"/>
    <property type="match status" value="1"/>
</dbReference>
<feature type="compositionally biased region" description="Low complexity" evidence="2">
    <location>
        <begin position="98"/>
        <end position="115"/>
    </location>
</feature>
<evidence type="ECO:0000256" key="1">
    <source>
        <dbReference type="ARBA" id="ARBA00023157"/>
    </source>
</evidence>
<sequence length="159" mass="17101">MAAGGAFGGGRGLQPIAPEKGVFPLDHLEECKPAMKAYMECLKANKYESDKCRKFSKDYLECRMERNLMVKQDLTELGFFKEGGSTGQNKVEGLEAPSLKQSSQQDGQGSVSISGTLKHSQQEDTESVPNAGTLKQSSQHDGRAGFISGLPKRAAAKSS</sequence>
<keyword evidence="1" id="KW-1015">Disulfide bond</keyword>
<keyword evidence="5" id="KW-1185">Reference proteome</keyword>
<protein>
    <recommendedName>
        <fullName evidence="3">CHCH domain-containing protein</fullName>
    </recommendedName>
</protein>
<proteinExistence type="predicted"/>
<dbReference type="PROSITE" id="PS51808">
    <property type="entry name" value="CHCH"/>
    <property type="match status" value="1"/>
</dbReference>
<dbReference type="Pfam" id="PF06747">
    <property type="entry name" value="CHCH"/>
    <property type="match status" value="1"/>
</dbReference>
<dbReference type="SUPFAM" id="SSF47072">
    <property type="entry name" value="Cysteine alpha-hairpin motif"/>
    <property type="match status" value="1"/>
</dbReference>
<evidence type="ECO:0000259" key="3">
    <source>
        <dbReference type="Pfam" id="PF06747"/>
    </source>
</evidence>
<dbReference type="Proteomes" id="UP001497444">
    <property type="component" value="Chromosome 13"/>
</dbReference>
<feature type="compositionally biased region" description="Polar residues" evidence="2">
    <location>
        <begin position="127"/>
        <end position="137"/>
    </location>
</feature>
<dbReference type="InterPro" id="IPR010625">
    <property type="entry name" value="CHCH"/>
</dbReference>
<evidence type="ECO:0000313" key="4">
    <source>
        <dbReference type="EMBL" id="CAK9260065.1"/>
    </source>
</evidence>
<evidence type="ECO:0000313" key="5">
    <source>
        <dbReference type="Proteomes" id="UP001497444"/>
    </source>
</evidence>
<gene>
    <name evidence="4" type="ORF">CSSPJE1EN1_LOCUS5543</name>
</gene>
<feature type="region of interest" description="Disordered" evidence="2">
    <location>
        <begin position="81"/>
        <end position="159"/>
    </location>
</feature>
<evidence type="ECO:0000256" key="2">
    <source>
        <dbReference type="SAM" id="MobiDB-lite"/>
    </source>
</evidence>
<dbReference type="PANTHER" id="PTHR47565">
    <property type="entry name" value="CYTOCHROME C OXIDASE 19-1"/>
    <property type="match status" value="1"/>
</dbReference>
<reference evidence="4" key="1">
    <citation type="submission" date="2024-02" db="EMBL/GenBank/DDBJ databases">
        <authorList>
            <consortium name="ELIXIR-Norway"/>
            <consortium name="Elixir Norway"/>
        </authorList>
    </citation>
    <scope>NUCLEOTIDE SEQUENCE</scope>
</reference>
<name>A0ABP0W3D0_9BRYO</name>
<accession>A0ABP0W3D0</accession>
<dbReference type="EMBL" id="OZ020108">
    <property type="protein sequence ID" value="CAK9260065.1"/>
    <property type="molecule type" value="Genomic_DNA"/>
</dbReference>
<organism evidence="4 5">
    <name type="scientific">Sphagnum jensenii</name>
    <dbReference type="NCBI Taxonomy" id="128206"/>
    <lineage>
        <taxon>Eukaryota</taxon>
        <taxon>Viridiplantae</taxon>
        <taxon>Streptophyta</taxon>
        <taxon>Embryophyta</taxon>
        <taxon>Bryophyta</taxon>
        <taxon>Sphagnophytina</taxon>
        <taxon>Sphagnopsida</taxon>
        <taxon>Sphagnales</taxon>
        <taxon>Sphagnaceae</taxon>
        <taxon>Sphagnum</taxon>
    </lineage>
</organism>
<dbReference type="InterPro" id="IPR009069">
    <property type="entry name" value="Cys_alpha_HP_mot_SF"/>
</dbReference>
<feature type="domain" description="CHCH" evidence="3">
    <location>
        <begin position="31"/>
        <end position="65"/>
    </location>
</feature>